<feature type="compositionally biased region" description="Low complexity" evidence="1">
    <location>
        <begin position="33"/>
        <end position="45"/>
    </location>
</feature>
<dbReference type="GeneID" id="25305941"/>
<protein>
    <submittedName>
        <fullName evidence="2">Uncharacterized protein</fullName>
    </submittedName>
</protein>
<gene>
    <name evidence="2" type="ORF">Z517_06451</name>
</gene>
<dbReference type="AlphaFoldDB" id="A0A0D2DPY9"/>
<dbReference type="HOGENOM" id="CLU_1660796_0_0_1"/>
<reference evidence="2 3" key="1">
    <citation type="submission" date="2015-01" db="EMBL/GenBank/DDBJ databases">
        <title>The Genome Sequence of Fonsecaea pedrosoi CBS 271.37.</title>
        <authorList>
            <consortium name="The Broad Institute Genomics Platform"/>
            <person name="Cuomo C."/>
            <person name="de Hoog S."/>
            <person name="Gorbushina A."/>
            <person name="Stielow B."/>
            <person name="Teixiera M."/>
            <person name="Abouelleil A."/>
            <person name="Chapman S.B."/>
            <person name="Priest M."/>
            <person name="Young S.K."/>
            <person name="Wortman J."/>
            <person name="Nusbaum C."/>
            <person name="Birren B."/>
        </authorList>
    </citation>
    <scope>NUCLEOTIDE SEQUENCE [LARGE SCALE GENOMIC DNA]</scope>
    <source>
        <strain evidence="2 3">CBS 271.37</strain>
    </source>
</reference>
<sequence length="159" mass="17539">MDHQDNRGSLGPKKHFPPAIMVPQGSPDHYFRSAPPHSSGPPTSSTVIVDEASSPASNPTSFPKLTPKPPPLIVARAMPAHLQWLDLNVSENRTQVDPSRDSFEKFTQGFKNLRRLFGSGTSITEVIVCTYQSTESISPQGGSIKLEDDQCFMRVRDMF</sequence>
<name>A0A0D2DPY9_9EURO</name>
<feature type="compositionally biased region" description="Polar residues" evidence="1">
    <location>
        <begin position="54"/>
        <end position="63"/>
    </location>
</feature>
<feature type="region of interest" description="Disordered" evidence="1">
    <location>
        <begin position="1"/>
        <end position="69"/>
    </location>
</feature>
<proteinExistence type="predicted"/>
<accession>A0A0D2DPY9</accession>
<dbReference type="Proteomes" id="UP000053029">
    <property type="component" value="Unassembled WGS sequence"/>
</dbReference>
<dbReference type="EMBL" id="KN846972">
    <property type="protein sequence ID" value="KIW79836.1"/>
    <property type="molecule type" value="Genomic_DNA"/>
</dbReference>
<evidence type="ECO:0000256" key="1">
    <source>
        <dbReference type="SAM" id="MobiDB-lite"/>
    </source>
</evidence>
<keyword evidence="3" id="KW-1185">Reference proteome</keyword>
<evidence type="ECO:0000313" key="2">
    <source>
        <dbReference type="EMBL" id="KIW79836.1"/>
    </source>
</evidence>
<organism evidence="2 3">
    <name type="scientific">Fonsecaea pedrosoi CBS 271.37</name>
    <dbReference type="NCBI Taxonomy" id="1442368"/>
    <lineage>
        <taxon>Eukaryota</taxon>
        <taxon>Fungi</taxon>
        <taxon>Dikarya</taxon>
        <taxon>Ascomycota</taxon>
        <taxon>Pezizomycotina</taxon>
        <taxon>Eurotiomycetes</taxon>
        <taxon>Chaetothyriomycetidae</taxon>
        <taxon>Chaetothyriales</taxon>
        <taxon>Herpotrichiellaceae</taxon>
        <taxon>Fonsecaea</taxon>
    </lineage>
</organism>
<dbReference type="VEuPathDB" id="FungiDB:Z517_06451"/>
<evidence type="ECO:0000313" key="3">
    <source>
        <dbReference type="Proteomes" id="UP000053029"/>
    </source>
</evidence>
<dbReference type="RefSeq" id="XP_013283644.1">
    <property type="nucleotide sequence ID" value="XM_013428190.1"/>
</dbReference>